<name>A0A848KFI0_9NOCA</name>
<protein>
    <submittedName>
        <fullName evidence="7">Alpha/beta hydrolase</fullName>
    </submittedName>
</protein>
<dbReference type="PANTHER" id="PTHR43248:SF29">
    <property type="entry name" value="TRIPEPTIDYL AMINOPEPTIDASE"/>
    <property type="match status" value="1"/>
</dbReference>
<dbReference type="RefSeq" id="WP_169585669.1">
    <property type="nucleotide sequence ID" value="NZ_VCQU01000002.1"/>
</dbReference>
<dbReference type="SUPFAM" id="SSF53474">
    <property type="entry name" value="alpha/beta-Hydrolases"/>
    <property type="match status" value="1"/>
</dbReference>
<gene>
    <name evidence="7" type="ORF">FGL95_07915</name>
</gene>
<evidence type="ECO:0000256" key="3">
    <source>
        <dbReference type="ARBA" id="ARBA00022801"/>
    </source>
</evidence>
<evidence type="ECO:0000256" key="2">
    <source>
        <dbReference type="ARBA" id="ARBA00022729"/>
    </source>
</evidence>
<feature type="region of interest" description="Disordered" evidence="4">
    <location>
        <begin position="1"/>
        <end position="21"/>
    </location>
</feature>
<feature type="domain" description="AB hydrolase-1" evidence="6">
    <location>
        <begin position="126"/>
        <end position="504"/>
    </location>
</feature>
<evidence type="ECO:0000259" key="6">
    <source>
        <dbReference type="Pfam" id="PF00561"/>
    </source>
</evidence>
<evidence type="ECO:0000256" key="5">
    <source>
        <dbReference type="SAM" id="Phobius"/>
    </source>
</evidence>
<accession>A0A848KFI0</accession>
<reference evidence="7 8" key="2">
    <citation type="submission" date="2020-06" db="EMBL/GenBank/DDBJ databases">
        <title>Antribacter stalactiti gen. nov., sp. nov., a new member of the family Nacardiaceae isolated from a cave.</title>
        <authorList>
            <person name="Kim I.S."/>
        </authorList>
    </citation>
    <scope>NUCLEOTIDE SEQUENCE [LARGE SCALE GENOMIC DNA]</scope>
    <source>
        <strain evidence="7 8">YC2-7</strain>
    </source>
</reference>
<feature type="region of interest" description="Disordered" evidence="4">
    <location>
        <begin position="177"/>
        <end position="204"/>
    </location>
</feature>
<sequence>MSIPDQPPPPTPEQPSSAPPKKSKRGLLFAFVALAIVAAVVIGFVIFKLVTKDDKSDAAPAGLEKYYTQTVDWGPCKGYEAGGSRISFGLQCARIDVPVDYDNPDGDQAKIAISRTRATGKKIGSVLINPGGPGASGLRLAGLGIGTEIGERFDVIGFDPRGIGASTPTIKCLDDKEKDADRQDLDIDNSPAGIKEQEDETKRDVEKCVERTGKDFLAHVGTREVAHDMDVIRGALGDEKLTYIGISYGTHIGSVYAETFPDKVRAMVLDGAVNPAEDVRESRIKQWTGFQKAFDKFAAKCAEKPDCPLGTDPAQAVAAYRALVNPLIEKPATTQDPRGLGYNDAITGTIQALYSPELWDKLTTGLTELKANPQKGDALLALSDDYLDRREDGTYANQDDAHTAVLCVDKPAETDRAELGELDTEIRKVAPFTDDGHGTGAAPLGSCALWPVPPTSQPHEITVKGLPDIVVVSTTGDPATPYQAGVDLAKQLGGSLITVEGTQHGGTFSEIACVDDAVLAYINDLTKPAEGLTCKADDKK</sequence>
<dbReference type="Pfam" id="PF00561">
    <property type="entry name" value="Abhydrolase_1"/>
    <property type="match status" value="1"/>
</dbReference>
<keyword evidence="5" id="KW-0812">Transmembrane</keyword>
<keyword evidence="5" id="KW-0472">Membrane</keyword>
<dbReference type="InterPro" id="IPR051601">
    <property type="entry name" value="Serine_prot/Carboxylest_S33"/>
</dbReference>
<keyword evidence="2" id="KW-0732">Signal</keyword>
<dbReference type="AlphaFoldDB" id="A0A848KFI0"/>
<dbReference type="Gene3D" id="3.40.50.1820">
    <property type="entry name" value="alpha/beta hydrolase"/>
    <property type="match status" value="1"/>
</dbReference>
<evidence type="ECO:0000256" key="4">
    <source>
        <dbReference type="SAM" id="MobiDB-lite"/>
    </source>
</evidence>
<keyword evidence="5" id="KW-1133">Transmembrane helix</keyword>
<proteinExistence type="inferred from homology"/>
<dbReference type="EMBL" id="VCQU01000002">
    <property type="protein sequence ID" value="NMN94960.1"/>
    <property type="molecule type" value="Genomic_DNA"/>
</dbReference>
<organism evidence="7 8">
    <name type="scientific">Antrihabitans stalactiti</name>
    <dbReference type="NCBI Taxonomy" id="2584121"/>
    <lineage>
        <taxon>Bacteria</taxon>
        <taxon>Bacillati</taxon>
        <taxon>Actinomycetota</taxon>
        <taxon>Actinomycetes</taxon>
        <taxon>Mycobacteriales</taxon>
        <taxon>Nocardiaceae</taxon>
        <taxon>Antrihabitans</taxon>
    </lineage>
</organism>
<keyword evidence="8" id="KW-1185">Reference proteome</keyword>
<dbReference type="InterPro" id="IPR029058">
    <property type="entry name" value="AB_hydrolase_fold"/>
</dbReference>
<evidence type="ECO:0000256" key="1">
    <source>
        <dbReference type="ARBA" id="ARBA00010088"/>
    </source>
</evidence>
<evidence type="ECO:0000313" key="8">
    <source>
        <dbReference type="Proteomes" id="UP000535543"/>
    </source>
</evidence>
<dbReference type="GO" id="GO:0016787">
    <property type="term" value="F:hydrolase activity"/>
    <property type="evidence" value="ECO:0007669"/>
    <property type="project" value="UniProtKB-KW"/>
</dbReference>
<dbReference type="PANTHER" id="PTHR43248">
    <property type="entry name" value="2-SUCCINYL-6-HYDROXY-2,4-CYCLOHEXADIENE-1-CARBOXYLATE SYNTHASE"/>
    <property type="match status" value="1"/>
</dbReference>
<comment type="caution">
    <text evidence="7">The sequence shown here is derived from an EMBL/GenBank/DDBJ whole genome shotgun (WGS) entry which is preliminary data.</text>
</comment>
<comment type="similarity">
    <text evidence="1">Belongs to the peptidase S33 family.</text>
</comment>
<keyword evidence="3 7" id="KW-0378">Hydrolase</keyword>
<dbReference type="InterPro" id="IPR000073">
    <property type="entry name" value="AB_hydrolase_1"/>
</dbReference>
<feature type="compositionally biased region" description="Pro residues" evidence="4">
    <location>
        <begin position="1"/>
        <end position="13"/>
    </location>
</feature>
<dbReference type="Proteomes" id="UP000535543">
    <property type="component" value="Unassembled WGS sequence"/>
</dbReference>
<feature type="transmembrane region" description="Helical" evidence="5">
    <location>
        <begin position="27"/>
        <end position="47"/>
    </location>
</feature>
<reference evidence="7 8" key="1">
    <citation type="submission" date="2019-05" db="EMBL/GenBank/DDBJ databases">
        <authorList>
            <person name="Lee S.D."/>
        </authorList>
    </citation>
    <scope>NUCLEOTIDE SEQUENCE [LARGE SCALE GENOMIC DNA]</scope>
    <source>
        <strain evidence="7 8">YC2-7</strain>
    </source>
</reference>
<evidence type="ECO:0000313" key="7">
    <source>
        <dbReference type="EMBL" id="NMN94960.1"/>
    </source>
</evidence>